<dbReference type="Proteomes" id="UP001217089">
    <property type="component" value="Unassembled WGS sequence"/>
</dbReference>
<dbReference type="InterPro" id="IPR050703">
    <property type="entry name" value="Flavin_MAO"/>
</dbReference>
<evidence type="ECO:0000313" key="7">
    <source>
        <dbReference type="Proteomes" id="UP001217089"/>
    </source>
</evidence>
<dbReference type="SUPFAM" id="SSF51905">
    <property type="entry name" value="FAD/NAD(P)-binding domain"/>
    <property type="match status" value="1"/>
</dbReference>
<dbReference type="Gene3D" id="3.50.50.60">
    <property type="entry name" value="FAD/NAD(P)-binding domain"/>
    <property type="match status" value="1"/>
</dbReference>
<reference evidence="6 7" key="1">
    <citation type="submission" date="2022-12" db="EMBL/GenBank/DDBJ databases">
        <title>Chromosome-level genome of Tegillarca granosa.</title>
        <authorList>
            <person name="Kim J."/>
        </authorList>
    </citation>
    <scope>NUCLEOTIDE SEQUENCE [LARGE SCALE GENOMIC DNA]</scope>
    <source>
        <strain evidence="6">Teg-2019</strain>
        <tissue evidence="6">Adductor muscle</tissue>
    </source>
</reference>
<comment type="caution">
    <text evidence="6">The sequence shown here is derived from an EMBL/GenBank/DDBJ whole genome shotgun (WGS) entry which is preliminary data.</text>
</comment>
<evidence type="ECO:0000256" key="2">
    <source>
        <dbReference type="ARBA" id="ARBA00005995"/>
    </source>
</evidence>
<evidence type="ECO:0000256" key="1">
    <source>
        <dbReference type="ARBA" id="ARBA00004362"/>
    </source>
</evidence>
<feature type="domain" description="Amine oxidase" evidence="5">
    <location>
        <begin position="85"/>
        <end position="402"/>
    </location>
</feature>
<dbReference type="PANTHER" id="PTHR43563">
    <property type="entry name" value="AMINE OXIDASE"/>
    <property type="match status" value="1"/>
</dbReference>
<proteinExistence type="inferred from homology"/>
<dbReference type="InterPro" id="IPR002937">
    <property type="entry name" value="Amino_oxidase"/>
</dbReference>
<sequence length="419" mass="47918">MIHGFEDMPILILLKNTLPNIQNIFSFFLYQFQNSAVDYVDLGGAYVGPTQNRILRLADEFGVKTYLTNEVEDIIFYTNIPLEAPWKAPHAEEWDNMTMQEFLNKHLWTRAARTFAKSFVEVNVTSEPYEISALWFLWYIKSAGGPLRIYSTTNGGQERKFVGGSQQISIAMADKIGRDRVLLEHPVCRIQQNSKDITITDIHGNKYTANHVVMAIPPPLQQKITYEPDLPSLRNQLIQRIPMGSVIKTFMYYKTAFWRQKGFCGSSAIDDKDALIGFTIDDEKHGSKHPAIMGFILADKARKYTEWTKEERQKHIGELYSKVFQSEEALHPIHYEEKNWLEEQWSGGCYTTMLPPGFLTKFGKELRQPFGNIHFAGTETGSYWSGYMEGAVQSGERAAREVSMIAIKSKVVHSLQSCL</sequence>
<keyword evidence="7" id="KW-1185">Reference proteome</keyword>
<dbReference type="EC" id="1.4.3.4" evidence="3"/>
<accession>A0ABQ9F0B8</accession>
<dbReference type="PANTHER" id="PTHR43563:SF1">
    <property type="entry name" value="AMINE OXIDASE [FLAVIN-CONTAINING] B"/>
    <property type="match status" value="1"/>
</dbReference>
<comment type="similarity">
    <text evidence="2">Belongs to the flavin monoamine oxidase family.</text>
</comment>
<organism evidence="6 7">
    <name type="scientific">Tegillarca granosa</name>
    <name type="common">Malaysian cockle</name>
    <name type="synonym">Anadara granosa</name>
    <dbReference type="NCBI Taxonomy" id="220873"/>
    <lineage>
        <taxon>Eukaryota</taxon>
        <taxon>Metazoa</taxon>
        <taxon>Spiralia</taxon>
        <taxon>Lophotrochozoa</taxon>
        <taxon>Mollusca</taxon>
        <taxon>Bivalvia</taxon>
        <taxon>Autobranchia</taxon>
        <taxon>Pteriomorphia</taxon>
        <taxon>Arcoida</taxon>
        <taxon>Arcoidea</taxon>
        <taxon>Arcidae</taxon>
        <taxon>Tegillarca</taxon>
    </lineage>
</organism>
<evidence type="ECO:0000256" key="4">
    <source>
        <dbReference type="ARBA" id="ARBA00048448"/>
    </source>
</evidence>
<comment type="catalytic activity">
    <reaction evidence="4">
        <text>a secondary aliphatic amine + O2 + H2O = a primary amine + an aldehyde + H2O2</text>
        <dbReference type="Rhea" id="RHEA:26414"/>
        <dbReference type="ChEBI" id="CHEBI:15377"/>
        <dbReference type="ChEBI" id="CHEBI:15379"/>
        <dbReference type="ChEBI" id="CHEBI:16240"/>
        <dbReference type="ChEBI" id="CHEBI:17478"/>
        <dbReference type="ChEBI" id="CHEBI:58855"/>
        <dbReference type="ChEBI" id="CHEBI:65296"/>
        <dbReference type="EC" id="1.4.3.4"/>
    </reaction>
</comment>
<evidence type="ECO:0000259" key="5">
    <source>
        <dbReference type="Pfam" id="PF01593"/>
    </source>
</evidence>
<gene>
    <name evidence="6" type="ORF">KUTeg_012668</name>
</gene>
<dbReference type="EMBL" id="JARBDR010000640">
    <property type="protein sequence ID" value="KAJ8310803.1"/>
    <property type="molecule type" value="Genomic_DNA"/>
</dbReference>
<comment type="subcellular location">
    <subcellularLocation>
        <location evidence="1">Mitochondrion outer membrane</location>
        <topology evidence="1">Single-pass type IV membrane protein</topology>
        <orientation evidence="1">Cytoplasmic side</orientation>
    </subcellularLocation>
</comment>
<evidence type="ECO:0000313" key="6">
    <source>
        <dbReference type="EMBL" id="KAJ8310803.1"/>
    </source>
</evidence>
<evidence type="ECO:0000256" key="3">
    <source>
        <dbReference type="ARBA" id="ARBA00012804"/>
    </source>
</evidence>
<dbReference type="Pfam" id="PF01593">
    <property type="entry name" value="Amino_oxidase"/>
    <property type="match status" value="1"/>
</dbReference>
<dbReference type="InterPro" id="IPR036188">
    <property type="entry name" value="FAD/NAD-bd_sf"/>
</dbReference>
<protein>
    <recommendedName>
        <fullName evidence="3">monoamine oxidase</fullName>
        <ecNumber evidence="3">1.4.3.4</ecNumber>
    </recommendedName>
</protein>
<dbReference type="SUPFAM" id="SSF54373">
    <property type="entry name" value="FAD-linked reductases, C-terminal domain"/>
    <property type="match status" value="1"/>
</dbReference>
<name>A0ABQ9F0B8_TEGGR</name>